<sequence length="118" mass="12838">MWICSVLCKSVSSCTILDSLMLAVSEHGPLLRNFSLDYVIPCACRSFGSALSKISSGPSDGSDHEMGASVMLNIILHFCKVSAMSKNEEEEEMMAVRCTTQDHMKVVRTSANVGFLDV</sequence>
<dbReference type="Proteomes" id="UP000050525">
    <property type="component" value="Unassembled WGS sequence"/>
</dbReference>
<dbReference type="AlphaFoldDB" id="A0A151NM18"/>
<dbReference type="EMBL" id="AKHW03002566">
    <property type="protein sequence ID" value="KYO37861.1"/>
    <property type="molecule type" value="Genomic_DNA"/>
</dbReference>
<gene>
    <name evidence="1" type="ORF">Y1Q_0010306</name>
</gene>
<reference evidence="1 2" key="1">
    <citation type="journal article" date="2012" name="Genome Biol.">
        <title>Sequencing three crocodilian genomes to illuminate the evolution of archosaurs and amniotes.</title>
        <authorList>
            <person name="St John J.A."/>
            <person name="Braun E.L."/>
            <person name="Isberg S.R."/>
            <person name="Miles L.G."/>
            <person name="Chong A.Y."/>
            <person name="Gongora J."/>
            <person name="Dalzell P."/>
            <person name="Moran C."/>
            <person name="Bed'hom B."/>
            <person name="Abzhanov A."/>
            <person name="Burgess S.C."/>
            <person name="Cooksey A.M."/>
            <person name="Castoe T.A."/>
            <person name="Crawford N.G."/>
            <person name="Densmore L.D."/>
            <person name="Drew J.C."/>
            <person name="Edwards S.V."/>
            <person name="Faircloth B.C."/>
            <person name="Fujita M.K."/>
            <person name="Greenwold M.J."/>
            <person name="Hoffmann F.G."/>
            <person name="Howard J.M."/>
            <person name="Iguchi T."/>
            <person name="Janes D.E."/>
            <person name="Khan S.Y."/>
            <person name="Kohno S."/>
            <person name="de Koning A.J."/>
            <person name="Lance S.L."/>
            <person name="McCarthy F.M."/>
            <person name="McCormack J.E."/>
            <person name="Merchant M.E."/>
            <person name="Peterson D.G."/>
            <person name="Pollock D.D."/>
            <person name="Pourmand N."/>
            <person name="Raney B.J."/>
            <person name="Roessler K.A."/>
            <person name="Sanford J.R."/>
            <person name="Sawyer R.H."/>
            <person name="Schmidt C.J."/>
            <person name="Triplett E.W."/>
            <person name="Tuberville T.D."/>
            <person name="Venegas-Anaya M."/>
            <person name="Howard J.T."/>
            <person name="Jarvis E.D."/>
            <person name="Guillette L.J.Jr."/>
            <person name="Glenn T.C."/>
            <person name="Green R.E."/>
            <person name="Ray D.A."/>
        </authorList>
    </citation>
    <scope>NUCLEOTIDE SEQUENCE [LARGE SCALE GENOMIC DNA]</scope>
    <source>
        <strain evidence="1">KSC_2009_1</strain>
    </source>
</reference>
<name>A0A151NM18_ALLMI</name>
<evidence type="ECO:0000313" key="1">
    <source>
        <dbReference type="EMBL" id="KYO37861.1"/>
    </source>
</evidence>
<comment type="caution">
    <text evidence="1">The sequence shown here is derived from an EMBL/GenBank/DDBJ whole genome shotgun (WGS) entry which is preliminary data.</text>
</comment>
<organism evidence="1 2">
    <name type="scientific">Alligator mississippiensis</name>
    <name type="common">American alligator</name>
    <dbReference type="NCBI Taxonomy" id="8496"/>
    <lineage>
        <taxon>Eukaryota</taxon>
        <taxon>Metazoa</taxon>
        <taxon>Chordata</taxon>
        <taxon>Craniata</taxon>
        <taxon>Vertebrata</taxon>
        <taxon>Euteleostomi</taxon>
        <taxon>Archelosauria</taxon>
        <taxon>Archosauria</taxon>
        <taxon>Crocodylia</taxon>
        <taxon>Alligatoridae</taxon>
        <taxon>Alligatorinae</taxon>
        <taxon>Alligator</taxon>
    </lineage>
</organism>
<evidence type="ECO:0000313" key="2">
    <source>
        <dbReference type="Proteomes" id="UP000050525"/>
    </source>
</evidence>
<proteinExistence type="predicted"/>
<accession>A0A151NM18</accession>
<protein>
    <submittedName>
        <fullName evidence="1">Uncharacterized protein</fullName>
    </submittedName>
</protein>
<keyword evidence="2" id="KW-1185">Reference proteome</keyword>